<sequence length="200" mass="22308">MFFSCPNFKIRSIKVKNECYRYFTKKISKDVFHSLWRVVGIAVAGLRFDNAIGLTLEGLEDSEDDSWAARLTSTSSGNHLLSLSYRCHSNEMEAYLAYISEGLGDLYDWNMVKKYQMKNGSVFNSSSATAAAFINHQNAGCLNYLTTLFDKFDNADVGWRGISKSHNTQAVAADASSIAKESFVAVRAIRSFAQENYGIS</sequence>
<comment type="caution">
    <text evidence="1">The sequence shown here is derived from an EMBL/GenBank/DDBJ whole genome shotgun (WGS) entry which is preliminary data.</text>
</comment>
<name>A0ACB9G216_9ASTR</name>
<organism evidence="1 2">
    <name type="scientific">Smallanthus sonchifolius</name>
    <dbReference type="NCBI Taxonomy" id="185202"/>
    <lineage>
        <taxon>Eukaryota</taxon>
        <taxon>Viridiplantae</taxon>
        <taxon>Streptophyta</taxon>
        <taxon>Embryophyta</taxon>
        <taxon>Tracheophyta</taxon>
        <taxon>Spermatophyta</taxon>
        <taxon>Magnoliopsida</taxon>
        <taxon>eudicotyledons</taxon>
        <taxon>Gunneridae</taxon>
        <taxon>Pentapetalae</taxon>
        <taxon>asterids</taxon>
        <taxon>campanulids</taxon>
        <taxon>Asterales</taxon>
        <taxon>Asteraceae</taxon>
        <taxon>Asteroideae</taxon>
        <taxon>Heliantheae alliance</taxon>
        <taxon>Millerieae</taxon>
        <taxon>Smallanthus</taxon>
    </lineage>
</organism>
<dbReference type="Proteomes" id="UP001056120">
    <property type="component" value="Linkage Group LG15"/>
</dbReference>
<evidence type="ECO:0000313" key="2">
    <source>
        <dbReference type="Proteomes" id="UP001056120"/>
    </source>
</evidence>
<keyword evidence="2" id="KW-1185">Reference proteome</keyword>
<accession>A0ACB9G216</accession>
<protein>
    <submittedName>
        <fullName evidence="1">Uncharacterized protein</fullName>
    </submittedName>
</protein>
<evidence type="ECO:0000313" key="1">
    <source>
        <dbReference type="EMBL" id="KAI3777095.1"/>
    </source>
</evidence>
<reference evidence="2" key="1">
    <citation type="journal article" date="2022" name="Mol. Ecol. Resour.">
        <title>The genomes of chicory, endive, great burdock and yacon provide insights into Asteraceae palaeo-polyploidization history and plant inulin production.</title>
        <authorList>
            <person name="Fan W."/>
            <person name="Wang S."/>
            <person name="Wang H."/>
            <person name="Wang A."/>
            <person name="Jiang F."/>
            <person name="Liu H."/>
            <person name="Zhao H."/>
            <person name="Xu D."/>
            <person name="Zhang Y."/>
        </authorList>
    </citation>
    <scope>NUCLEOTIDE SEQUENCE [LARGE SCALE GENOMIC DNA]</scope>
    <source>
        <strain evidence="2">cv. Yunnan</strain>
    </source>
</reference>
<gene>
    <name evidence="1" type="ORF">L1987_46889</name>
</gene>
<proteinExistence type="predicted"/>
<reference evidence="1 2" key="2">
    <citation type="journal article" date="2022" name="Mol. Ecol. Resour.">
        <title>The genomes of chicory, endive, great burdock and yacon provide insights into Asteraceae paleo-polyploidization history and plant inulin production.</title>
        <authorList>
            <person name="Fan W."/>
            <person name="Wang S."/>
            <person name="Wang H."/>
            <person name="Wang A."/>
            <person name="Jiang F."/>
            <person name="Liu H."/>
            <person name="Zhao H."/>
            <person name="Xu D."/>
            <person name="Zhang Y."/>
        </authorList>
    </citation>
    <scope>NUCLEOTIDE SEQUENCE [LARGE SCALE GENOMIC DNA]</scope>
    <source>
        <strain evidence="2">cv. Yunnan</strain>
        <tissue evidence="1">Leaves</tissue>
    </source>
</reference>
<dbReference type="EMBL" id="CM042032">
    <property type="protein sequence ID" value="KAI3777095.1"/>
    <property type="molecule type" value="Genomic_DNA"/>
</dbReference>